<evidence type="ECO:0008006" key="2">
    <source>
        <dbReference type="Google" id="ProtNLM"/>
    </source>
</evidence>
<accession>A0A3B0SQC7</accession>
<organism evidence="1">
    <name type="scientific">hydrothermal vent metagenome</name>
    <dbReference type="NCBI Taxonomy" id="652676"/>
    <lineage>
        <taxon>unclassified sequences</taxon>
        <taxon>metagenomes</taxon>
        <taxon>ecological metagenomes</taxon>
    </lineage>
</organism>
<name>A0A3B0SQC7_9ZZZZ</name>
<dbReference type="EMBL" id="UOEI01000610">
    <property type="protein sequence ID" value="VAW08541.1"/>
    <property type="molecule type" value="Genomic_DNA"/>
</dbReference>
<sequence length="80" mass="8793">MATHEEIPLTTVLADPGAVFERVENDRVTLSIMRGNEAVAVVSPPPIAETLAELHRALRETPPDSAFYLDVLETRRLLGL</sequence>
<reference evidence="1" key="1">
    <citation type="submission" date="2018-06" db="EMBL/GenBank/DDBJ databases">
        <authorList>
            <person name="Zhirakovskaya E."/>
        </authorList>
    </citation>
    <scope>NUCLEOTIDE SEQUENCE</scope>
</reference>
<dbReference type="AlphaFoldDB" id="A0A3B0SQC7"/>
<gene>
    <name evidence="1" type="ORF">MNBD_ACTINO01-1119</name>
</gene>
<proteinExistence type="predicted"/>
<evidence type="ECO:0000313" key="1">
    <source>
        <dbReference type="EMBL" id="VAW08541.1"/>
    </source>
</evidence>
<protein>
    <recommendedName>
        <fullName evidence="2">Type II toxin-antitoxin system Phd/YefM family antitoxin</fullName>
    </recommendedName>
</protein>